<gene>
    <name evidence="8" type="ORF">M622_18175</name>
</gene>
<accession>S9ZMB5</accession>
<evidence type="ECO:0000313" key="8">
    <source>
        <dbReference type="EMBL" id="EPZ14637.1"/>
    </source>
</evidence>
<organism evidence="8 9">
    <name type="scientific">Thauera terpenica 58Eu</name>
    <dbReference type="NCBI Taxonomy" id="1348657"/>
    <lineage>
        <taxon>Bacteria</taxon>
        <taxon>Pseudomonadati</taxon>
        <taxon>Pseudomonadota</taxon>
        <taxon>Betaproteobacteria</taxon>
        <taxon>Rhodocyclales</taxon>
        <taxon>Zoogloeaceae</taxon>
        <taxon>Thauera</taxon>
    </lineage>
</organism>
<keyword evidence="9" id="KW-1185">Reference proteome</keyword>
<comment type="caution">
    <text evidence="8">The sequence shown here is derived from an EMBL/GenBank/DDBJ whole genome shotgun (WGS) entry which is preliminary data.</text>
</comment>
<evidence type="ECO:0000313" key="9">
    <source>
        <dbReference type="Proteomes" id="UP000015455"/>
    </source>
</evidence>
<protein>
    <recommendedName>
        <fullName evidence="10">Conjugal transfer protein TraG</fullName>
    </recommendedName>
</protein>
<evidence type="ECO:0000256" key="4">
    <source>
        <dbReference type="ARBA" id="ARBA00022692"/>
    </source>
</evidence>
<evidence type="ECO:0000256" key="2">
    <source>
        <dbReference type="ARBA" id="ARBA00008806"/>
    </source>
</evidence>
<evidence type="ECO:0008006" key="10">
    <source>
        <dbReference type="Google" id="ProtNLM"/>
    </source>
</evidence>
<name>S9ZMB5_9RHOO</name>
<dbReference type="PATRIC" id="fig|1348657.5.peg.2897"/>
<feature type="transmembrane region" description="Helical" evidence="7">
    <location>
        <begin position="15"/>
        <end position="39"/>
    </location>
</feature>
<dbReference type="eggNOG" id="COG3505">
    <property type="taxonomic scope" value="Bacteria"/>
</dbReference>
<evidence type="ECO:0000256" key="7">
    <source>
        <dbReference type="SAM" id="Phobius"/>
    </source>
</evidence>
<dbReference type="STRING" id="1348657.M622_18175"/>
<evidence type="ECO:0000256" key="6">
    <source>
        <dbReference type="ARBA" id="ARBA00023136"/>
    </source>
</evidence>
<dbReference type="PANTHER" id="PTHR37937">
    <property type="entry name" value="CONJUGATIVE TRANSFER: DNA TRANSPORT"/>
    <property type="match status" value="1"/>
</dbReference>
<dbReference type="AlphaFoldDB" id="S9ZMB5"/>
<dbReference type="RefSeq" id="WP_021250301.1">
    <property type="nucleotide sequence ID" value="NZ_ATJV01000074.1"/>
</dbReference>
<keyword evidence="4 7" id="KW-0812">Transmembrane</keyword>
<evidence type="ECO:0000256" key="3">
    <source>
        <dbReference type="ARBA" id="ARBA00022475"/>
    </source>
</evidence>
<sequence length="667" mass="73386">MTLNISDNSWAKAGLIAGGLLLVVGLWAYLAGGIFMMAYGRQFEEATPLTMYQYWYHYGAEQEVQKWLYIASGISLAVLLAPGLLFFAPAKRSLFGDARFAKRGEIKKAGLFGEKGIIVGQIGGRYLMFEGQQHAIISAPTRSGKGVGIVIPNLLNWPESVVVLDIKQENWDITSGYRRKFGQECFLFNPAATDYRTHRYNPLAYISEDPNFRIDDVQKIGNMLFPDQPGTDVIWTATPRSLFLGIVLYLLETPSKPVTLGQVLRETLADGDGSGYFAKIINDRAASGNPLSGACVRGLNTYISIASENTRSGIIGGFRSRLELWMNPLVDAATSANDFDLRDVRKKRMSIYLGVTPDNLERMAPLLNLFFQQLIDLNTRVRPEQSKAIKYTCMLVMDEFTAIGKIPILAKGISYIAGYWLRMMPIIQSPAQVVEIYGKDAAQTFQTNHALQIIYPPKASETQTARDISEWLGYQTVKGTSVSKSKNLFGKKTPTESMSDQRRALLLPQEITSLGKGRELVVMEDVPPILARKVLYFKDRAFVDRLKAVSPSLNGLGSKLPTKKQLDGAVEAGELGAPVPKIDLEAHNREVGGELPVTVVAPQQVAPQVVTVERPVTPDDVPNLAKLSLASFAVDFSAVEKPKAGELDEAALHAYADNLCKQAGINL</sequence>
<dbReference type="InterPro" id="IPR051539">
    <property type="entry name" value="T4SS-coupling_protein"/>
</dbReference>
<dbReference type="CDD" id="cd01127">
    <property type="entry name" value="TrwB_TraG_TraD_VirD4"/>
    <property type="match status" value="2"/>
</dbReference>
<dbReference type="SUPFAM" id="SSF52540">
    <property type="entry name" value="P-loop containing nucleoside triphosphate hydrolases"/>
    <property type="match status" value="1"/>
</dbReference>
<evidence type="ECO:0000256" key="5">
    <source>
        <dbReference type="ARBA" id="ARBA00022989"/>
    </source>
</evidence>
<dbReference type="InterPro" id="IPR003688">
    <property type="entry name" value="TraG/VirD4"/>
</dbReference>
<dbReference type="Proteomes" id="UP000015455">
    <property type="component" value="Unassembled WGS sequence"/>
</dbReference>
<dbReference type="EMBL" id="ATJV01000074">
    <property type="protein sequence ID" value="EPZ14637.1"/>
    <property type="molecule type" value="Genomic_DNA"/>
</dbReference>
<keyword evidence="6 7" id="KW-0472">Membrane</keyword>
<reference evidence="8 9" key="1">
    <citation type="submission" date="2013-06" db="EMBL/GenBank/DDBJ databases">
        <title>Draft genome sequence of Thauera terpenica.</title>
        <authorList>
            <person name="Liu B."/>
            <person name="Frostegard A.H."/>
            <person name="Shapleigh J.P."/>
        </authorList>
    </citation>
    <scope>NUCLEOTIDE SEQUENCE [LARGE SCALE GENOMIC DNA]</scope>
    <source>
        <strain evidence="8 9">58Eu</strain>
    </source>
</reference>
<proteinExistence type="inferred from homology"/>
<dbReference type="Gene3D" id="3.40.50.300">
    <property type="entry name" value="P-loop containing nucleotide triphosphate hydrolases"/>
    <property type="match status" value="1"/>
</dbReference>
<dbReference type="Pfam" id="PF02534">
    <property type="entry name" value="T4SS-DNA_transf"/>
    <property type="match status" value="1"/>
</dbReference>
<feature type="transmembrane region" description="Helical" evidence="7">
    <location>
        <begin position="67"/>
        <end position="88"/>
    </location>
</feature>
<keyword evidence="3" id="KW-1003">Cell membrane</keyword>
<dbReference type="GO" id="GO:0005886">
    <property type="term" value="C:plasma membrane"/>
    <property type="evidence" value="ECO:0007669"/>
    <property type="project" value="UniProtKB-SubCell"/>
</dbReference>
<comment type="similarity">
    <text evidence="2">Belongs to the VirD4/TraG family.</text>
</comment>
<evidence type="ECO:0000256" key="1">
    <source>
        <dbReference type="ARBA" id="ARBA00004651"/>
    </source>
</evidence>
<comment type="subcellular location">
    <subcellularLocation>
        <location evidence="1">Cell membrane</location>
        <topology evidence="1">Multi-pass membrane protein</topology>
    </subcellularLocation>
</comment>
<dbReference type="InterPro" id="IPR027417">
    <property type="entry name" value="P-loop_NTPase"/>
</dbReference>
<dbReference type="PANTHER" id="PTHR37937:SF1">
    <property type="entry name" value="CONJUGATIVE TRANSFER: DNA TRANSPORT"/>
    <property type="match status" value="1"/>
</dbReference>
<keyword evidence="5 7" id="KW-1133">Transmembrane helix</keyword>